<feature type="transmembrane region" description="Helical" evidence="6">
    <location>
        <begin position="332"/>
        <end position="351"/>
    </location>
</feature>
<organism evidence="8 9">
    <name type="scientific">Candidatus Woesebacteria bacterium RIFOXYB1_FULL_40_26</name>
    <dbReference type="NCBI Taxonomy" id="1802539"/>
    <lineage>
        <taxon>Bacteria</taxon>
        <taxon>Candidatus Woeseibacteriota</taxon>
    </lineage>
</organism>
<evidence type="ECO:0000256" key="1">
    <source>
        <dbReference type="ARBA" id="ARBA00004651"/>
    </source>
</evidence>
<evidence type="ECO:0000256" key="6">
    <source>
        <dbReference type="SAM" id="Phobius"/>
    </source>
</evidence>
<keyword evidence="3 6" id="KW-0812">Transmembrane</keyword>
<feature type="transmembrane region" description="Helical" evidence="6">
    <location>
        <begin position="220"/>
        <end position="253"/>
    </location>
</feature>
<dbReference type="InterPro" id="IPR052159">
    <property type="entry name" value="Competence_DNA_uptake"/>
</dbReference>
<protein>
    <recommendedName>
        <fullName evidence="7">ComEC/Rec2-related protein domain-containing protein</fullName>
    </recommendedName>
</protein>
<name>A0A1F8CYI1_9BACT</name>
<keyword evidence="5 6" id="KW-0472">Membrane</keyword>
<comment type="subcellular location">
    <subcellularLocation>
        <location evidence="1">Cell membrane</location>
        <topology evidence="1">Multi-pass membrane protein</topology>
    </subcellularLocation>
</comment>
<dbReference type="PANTHER" id="PTHR30619:SF7">
    <property type="entry name" value="BETA-LACTAMASE DOMAIN PROTEIN"/>
    <property type="match status" value="1"/>
</dbReference>
<feature type="domain" description="ComEC/Rec2-related protein" evidence="7">
    <location>
        <begin position="122"/>
        <end position="351"/>
    </location>
</feature>
<evidence type="ECO:0000256" key="2">
    <source>
        <dbReference type="ARBA" id="ARBA00022475"/>
    </source>
</evidence>
<dbReference type="Pfam" id="PF03772">
    <property type="entry name" value="Competence"/>
    <property type="match status" value="1"/>
</dbReference>
<accession>A0A1F8CYI1</accession>
<proteinExistence type="predicted"/>
<dbReference type="InterPro" id="IPR004477">
    <property type="entry name" value="ComEC_N"/>
</dbReference>
<keyword evidence="2" id="KW-1003">Cell membrane</keyword>
<evidence type="ECO:0000256" key="4">
    <source>
        <dbReference type="ARBA" id="ARBA00022989"/>
    </source>
</evidence>
<gene>
    <name evidence="8" type="ORF">A2361_01615</name>
</gene>
<dbReference type="EMBL" id="MGHZ01000011">
    <property type="protein sequence ID" value="OGM81351.1"/>
    <property type="molecule type" value="Genomic_DNA"/>
</dbReference>
<dbReference type="NCBIfam" id="TIGR00360">
    <property type="entry name" value="ComEC_N-term"/>
    <property type="match status" value="1"/>
</dbReference>
<dbReference type="Proteomes" id="UP000178848">
    <property type="component" value="Unassembled WGS sequence"/>
</dbReference>
<keyword evidence="4 6" id="KW-1133">Transmembrane helix</keyword>
<feature type="transmembrane region" description="Helical" evidence="6">
    <location>
        <begin position="273"/>
        <end position="294"/>
    </location>
</feature>
<comment type="caution">
    <text evidence="8">The sequence shown here is derived from an EMBL/GenBank/DDBJ whole genome shotgun (WGS) entry which is preliminary data.</text>
</comment>
<feature type="transmembrane region" description="Helical" evidence="6">
    <location>
        <begin position="300"/>
        <end position="325"/>
    </location>
</feature>
<feature type="transmembrane region" description="Helical" evidence="6">
    <location>
        <begin position="146"/>
        <end position="169"/>
    </location>
</feature>
<dbReference type="GO" id="GO:0005886">
    <property type="term" value="C:plasma membrane"/>
    <property type="evidence" value="ECO:0007669"/>
    <property type="project" value="UniProtKB-SubCell"/>
</dbReference>
<sequence>MRYALWIGLVLLVFARFITSQPTYIDGQKIRITTRISTEPTMSTFYQNLNLAGLKISLPRYPEIHYGDEVVVEAVVADKNLKDPVLISISETKSIFPKIRNLFLSFYGRNFPQPDASLIAGIVLGAKTSLSKDFWDSLTKTGTAHIVVASGMNVTFVAGFLMSVLVLFLKRKIAIPVALAGIWFYSALSGFDAPIVRAAIMGSVAFSAQELGRLLNAYKALFLTGLIMLIIVPQWLTDIGFILSFVATLSLMVFEKKIEKFAKFLPGFFKEGFATSLAAQIGVAPILFVTFGQFNILSPVINALVLWTIPPIMIIGALAGVIGVIFEPFGRLILYLAYPLTWWFIFIIRIFNF</sequence>
<evidence type="ECO:0000256" key="5">
    <source>
        <dbReference type="ARBA" id="ARBA00023136"/>
    </source>
</evidence>
<dbReference type="AlphaFoldDB" id="A0A1F8CYI1"/>
<evidence type="ECO:0000256" key="3">
    <source>
        <dbReference type="ARBA" id="ARBA00022692"/>
    </source>
</evidence>
<evidence type="ECO:0000313" key="8">
    <source>
        <dbReference type="EMBL" id="OGM81351.1"/>
    </source>
</evidence>
<reference evidence="8 9" key="1">
    <citation type="journal article" date="2016" name="Nat. Commun.">
        <title>Thousands of microbial genomes shed light on interconnected biogeochemical processes in an aquifer system.</title>
        <authorList>
            <person name="Anantharaman K."/>
            <person name="Brown C.T."/>
            <person name="Hug L.A."/>
            <person name="Sharon I."/>
            <person name="Castelle C.J."/>
            <person name="Probst A.J."/>
            <person name="Thomas B.C."/>
            <person name="Singh A."/>
            <person name="Wilkins M.J."/>
            <person name="Karaoz U."/>
            <person name="Brodie E.L."/>
            <person name="Williams K.H."/>
            <person name="Hubbard S.S."/>
            <person name="Banfield J.F."/>
        </authorList>
    </citation>
    <scope>NUCLEOTIDE SEQUENCE [LARGE SCALE GENOMIC DNA]</scope>
</reference>
<evidence type="ECO:0000259" key="7">
    <source>
        <dbReference type="Pfam" id="PF03772"/>
    </source>
</evidence>
<feature type="transmembrane region" description="Helical" evidence="6">
    <location>
        <begin position="176"/>
        <end position="200"/>
    </location>
</feature>
<dbReference type="PANTHER" id="PTHR30619">
    <property type="entry name" value="DNA INTERNALIZATION/COMPETENCE PROTEIN COMEC/REC2"/>
    <property type="match status" value="1"/>
</dbReference>
<evidence type="ECO:0000313" key="9">
    <source>
        <dbReference type="Proteomes" id="UP000178848"/>
    </source>
</evidence>